<sequence length="209" mass="23347">MSNASRRVVALTPHACVIIDYDTGRTELRPLSGQPSRGTVVHVEPAVRTWGTTDAPAILPGWAPVPLRWRLAALPAVLLTTVVRTCGLRRRRFRRLVRLACCGRYFAPATARQAHYAVRAIRWASRAIPARWACLEQSAAAAVLLSLAGRRGEWRHGVATDPVRLHAWLVDRYGRPVEEPPDTSLYTPAHTPDGPGPALRDRRERHRRE</sequence>
<evidence type="ECO:0000313" key="4">
    <source>
        <dbReference type="Proteomes" id="UP001214441"/>
    </source>
</evidence>
<evidence type="ECO:0000256" key="1">
    <source>
        <dbReference type="SAM" id="MobiDB-lite"/>
    </source>
</evidence>
<dbReference type="NCBIfam" id="NF033537">
    <property type="entry name" value="lasso_biosyn_B2"/>
    <property type="match status" value="1"/>
</dbReference>
<keyword evidence="4" id="KW-1185">Reference proteome</keyword>
<comment type="caution">
    <text evidence="3">The sequence shown here is derived from an EMBL/GenBank/DDBJ whole genome shotgun (WGS) entry which is preliminary data.</text>
</comment>
<dbReference type="Pfam" id="PF13471">
    <property type="entry name" value="Transglut_core3"/>
    <property type="match status" value="1"/>
</dbReference>
<dbReference type="Proteomes" id="UP001214441">
    <property type="component" value="Unassembled WGS sequence"/>
</dbReference>
<feature type="region of interest" description="Disordered" evidence="1">
    <location>
        <begin position="178"/>
        <end position="209"/>
    </location>
</feature>
<evidence type="ECO:0000259" key="2">
    <source>
        <dbReference type="Pfam" id="PF13471"/>
    </source>
</evidence>
<evidence type="ECO:0000313" key="3">
    <source>
        <dbReference type="EMBL" id="MDJ1133550.1"/>
    </source>
</evidence>
<dbReference type="RefSeq" id="WP_274039503.1">
    <property type="nucleotide sequence ID" value="NZ_JANCPR020000014.1"/>
</dbReference>
<accession>A0ABT6ZWV3</accession>
<gene>
    <name evidence="3" type="ORF">NMN56_016570</name>
</gene>
<reference evidence="3 4" key="1">
    <citation type="submission" date="2023-05" db="EMBL/GenBank/DDBJ databases">
        <title>Streptantibioticus silvisoli sp. nov., acidotolerant actinomycetes 1 from pine litter.</title>
        <authorList>
            <person name="Swiecimska M."/>
            <person name="Golinska P."/>
            <person name="Sangal V."/>
            <person name="Wachnowicz B."/>
            <person name="Goodfellow M."/>
        </authorList>
    </citation>
    <scope>NUCLEOTIDE SEQUENCE [LARGE SCALE GENOMIC DNA]</scope>
    <source>
        <strain evidence="3 4">DSM 42109</strain>
    </source>
</reference>
<name>A0ABT6ZWV3_9ACTN</name>
<proteinExistence type="predicted"/>
<dbReference type="EMBL" id="JANCPR020000014">
    <property type="protein sequence ID" value="MDJ1133550.1"/>
    <property type="molecule type" value="Genomic_DNA"/>
</dbReference>
<feature type="domain" description="Microcin J25-processing protein McjB C-terminal" evidence="2">
    <location>
        <begin position="78"/>
        <end position="188"/>
    </location>
</feature>
<dbReference type="InterPro" id="IPR053521">
    <property type="entry name" value="McjB-like"/>
</dbReference>
<protein>
    <submittedName>
        <fullName evidence="3">Lasso peptide biosynthesis B2 protein</fullName>
    </submittedName>
</protein>
<organism evidence="3 4">
    <name type="scientific">Streptomyces iconiensis</name>
    <dbReference type="NCBI Taxonomy" id="1384038"/>
    <lineage>
        <taxon>Bacteria</taxon>
        <taxon>Bacillati</taxon>
        <taxon>Actinomycetota</taxon>
        <taxon>Actinomycetes</taxon>
        <taxon>Kitasatosporales</taxon>
        <taxon>Streptomycetaceae</taxon>
        <taxon>Streptomyces</taxon>
    </lineage>
</organism>
<dbReference type="InterPro" id="IPR032708">
    <property type="entry name" value="McjB_C"/>
</dbReference>